<sequence length="317" mass="34685">MKILAVDDDPVFLELLLRTLRSQGHADVTTAGSAREALALLANAQRPFDCLLLDIQMPEINGVQLCQAVRGLEVYRRTPIVMITAMSGKSFVDDAFTAGATDYITKPLDRLELKARMGMVARLHDERQRMAVLERQTAPNASLPEFRVDFAAPLLIPGVDRAFEYLALENYLLTLGIKRLYSVGAFAINIENADLIFSKTNAAAFVNMLGDVATAILDGLKTEQVMLSYAGGGNFVILVQRNFSIDVEELALMIDLVLGDFESIYTADRIPMPRIRIGELVRGSIFASTRPTRILDQAIETAQPKAAGKPGTRGLAA</sequence>
<keyword evidence="5" id="KW-1185">Reference proteome</keyword>
<dbReference type="PANTHER" id="PTHR44591:SF3">
    <property type="entry name" value="RESPONSE REGULATORY DOMAIN-CONTAINING PROTEIN"/>
    <property type="match status" value="1"/>
</dbReference>
<dbReference type="EMBL" id="JAAIVJ010000021">
    <property type="protein sequence ID" value="NEY92143.1"/>
    <property type="molecule type" value="Genomic_DNA"/>
</dbReference>
<organism evidence="4 5">
    <name type="scientific">Tabrizicola oligotrophica</name>
    <dbReference type="NCBI Taxonomy" id="2710650"/>
    <lineage>
        <taxon>Bacteria</taxon>
        <taxon>Pseudomonadati</taxon>
        <taxon>Pseudomonadota</taxon>
        <taxon>Alphaproteobacteria</taxon>
        <taxon>Rhodobacterales</taxon>
        <taxon>Paracoccaceae</taxon>
        <taxon>Tabrizicola</taxon>
    </lineage>
</organism>
<evidence type="ECO:0000313" key="5">
    <source>
        <dbReference type="Proteomes" id="UP000477782"/>
    </source>
</evidence>
<dbReference type="PANTHER" id="PTHR44591">
    <property type="entry name" value="STRESS RESPONSE REGULATOR PROTEIN 1"/>
    <property type="match status" value="1"/>
</dbReference>
<dbReference type="Proteomes" id="UP000477782">
    <property type="component" value="Unassembled WGS sequence"/>
</dbReference>
<reference evidence="4 5" key="1">
    <citation type="submission" date="2020-02" db="EMBL/GenBank/DDBJ databases">
        <authorList>
            <person name="Chen W.-M."/>
        </authorList>
    </citation>
    <scope>NUCLEOTIDE SEQUENCE [LARGE SCALE GENOMIC DNA]</scope>
    <source>
        <strain evidence="4 5">KMS-5</strain>
    </source>
</reference>
<evidence type="ECO:0000256" key="2">
    <source>
        <dbReference type="PROSITE-ProRule" id="PRU00169"/>
    </source>
</evidence>
<accession>A0A6M0QZ11</accession>
<proteinExistence type="predicted"/>
<feature type="domain" description="Response regulatory" evidence="3">
    <location>
        <begin position="2"/>
        <end position="121"/>
    </location>
</feature>
<dbReference type="AlphaFoldDB" id="A0A6M0QZ11"/>
<evidence type="ECO:0000259" key="3">
    <source>
        <dbReference type="PROSITE" id="PS50110"/>
    </source>
</evidence>
<keyword evidence="1 2" id="KW-0597">Phosphoprotein</keyword>
<gene>
    <name evidence="4" type="ORF">G4Z14_17800</name>
</gene>
<dbReference type="Pfam" id="PF00072">
    <property type="entry name" value="Response_reg"/>
    <property type="match status" value="1"/>
</dbReference>
<evidence type="ECO:0000256" key="1">
    <source>
        <dbReference type="ARBA" id="ARBA00022553"/>
    </source>
</evidence>
<name>A0A6M0QZ11_9RHOB</name>
<dbReference type="SUPFAM" id="SSF52172">
    <property type="entry name" value="CheY-like"/>
    <property type="match status" value="1"/>
</dbReference>
<dbReference type="InterPro" id="IPR001789">
    <property type="entry name" value="Sig_transdc_resp-reg_receiver"/>
</dbReference>
<dbReference type="InterPro" id="IPR011006">
    <property type="entry name" value="CheY-like_superfamily"/>
</dbReference>
<dbReference type="InterPro" id="IPR050595">
    <property type="entry name" value="Bact_response_regulator"/>
</dbReference>
<dbReference type="PROSITE" id="PS50110">
    <property type="entry name" value="RESPONSE_REGULATORY"/>
    <property type="match status" value="1"/>
</dbReference>
<dbReference type="GO" id="GO:0000160">
    <property type="term" value="P:phosphorelay signal transduction system"/>
    <property type="evidence" value="ECO:0007669"/>
    <property type="project" value="InterPro"/>
</dbReference>
<dbReference type="SMART" id="SM00448">
    <property type="entry name" value="REC"/>
    <property type="match status" value="1"/>
</dbReference>
<dbReference type="Gene3D" id="3.40.50.2300">
    <property type="match status" value="1"/>
</dbReference>
<comment type="caution">
    <text evidence="4">The sequence shown here is derived from an EMBL/GenBank/DDBJ whole genome shotgun (WGS) entry which is preliminary data.</text>
</comment>
<evidence type="ECO:0000313" key="4">
    <source>
        <dbReference type="EMBL" id="NEY92143.1"/>
    </source>
</evidence>
<protein>
    <submittedName>
        <fullName evidence="4">Response regulator</fullName>
    </submittedName>
</protein>
<dbReference type="RefSeq" id="WP_164628186.1">
    <property type="nucleotide sequence ID" value="NZ_JAAIVJ010000021.1"/>
</dbReference>
<feature type="modified residue" description="4-aspartylphosphate" evidence="2">
    <location>
        <position position="54"/>
    </location>
</feature>